<gene>
    <name evidence="4" type="ORF">TQ39_10465</name>
</gene>
<evidence type="ECO:0000256" key="1">
    <source>
        <dbReference type="ARBA" id="ARBA00023125"/>
    </source>
</evidence>
<keyword evidence="2" id="KW-0175">Coiled coil</keyword>
<keyword evidence="1" id="KW-0238">DNA-binding</keyword>
<dbReference type="EMBL" id="JXXK01000013">
    <property type="protein sequence ID" value="KJF39798.1"/>
    <property type="molecule type" value="Genomic_DNA"/>
</dbReference>
<dbReference type="PROSITE" id="PS50937">
    <property type="entry name" value="HTH_MERR_2"/>
    <property type="match status" value="1"/>
</dbReference>
<dbReference type="PRINTS" id="PR00040">
    <property type="entry name" value="HTHMERR"/>
</dbReference>
<protein>
    <submittedName>
        <fullName evidence="4">Transcriptional regulator</fullName>
    </submittedName>
</protein>
<dbReference type="InterPro" id="IPR047057">
    <property type="entry name" value="MerR_fam"/>
</dbReference>
<name>A0A0D8J1Z9_9FIRM</name>
<dbReference type="CDD" id="cd01109">
    <property type="entry name" value="HTH_YyaN"/>
    <property type="match status" value="1"/>
</dbReference>
<dbReference type="PANTHER" id="PTHR30204">
    <property type="entry name" value="REDOX-CYCLING DRUG-SENSING TRANSCRIPTIONAL ACTIVATOR SOXR"/>
    <property type="match status" value="1"/>
</dbReference>
<dbReference type="AlphaFoldDB" id="A0A0D8J1Z9"/>
<sequence>MTIAQVSQKYGVSADTLRYYERIGLLPPVGRTKSGIRDYAEEDCNWVNFIKCMRGAGLPVETLIEYVGLFGQGDETIPARKELLMEQRRQLAARIGEMQAVLDRLDKKIEGYESHLLKAERSLKR</sequence>
<dbReference type="RefSeq" id="WP_050005478.1">
    <property type="nucleotide sequence ID" value="NZ_CAUBPW010000001.1"/>
</dbReference>
<dbReference type="GO" id="GO:0003677">
    <property type="term" value="F:DNA binding"/>
    <property type="evidence" value="ECO:0007669"/>
    <property type="project" value="UniProtKB-KW"/>
</dbReference>
<evidence type="ECO:0000313" key="4">
    <source>
        <dbReference type="EMBL" id="KJF39798.1"/>
    </source>
</evidence>
<feature type="coiled-coil region" evidence="2">
    <location>
        <begin position="88"/>
        <end position="122"/>
    </location>
</feature>
<evidence type="ECO:0000313" key="5">
    <source>
        <dbReference type="Proteomes" id="UP000032483"/>
    </source>
</evidence>
<dbReference type="SMART" id="SM00422">
    <property type="entry name" value="HTH_MERR"/>
    <property type="match status" value="1"/>
</dbReference>
<dbReference type="GO" id="GO:0003700">
    <property type="term" value="F:DNA-binding transcription factor activity"/>
    <property type="evidence" value="ECO:0007669"/>
    <property type="project" value="InterPro"/>
</dbReference>
<organism evidence="4 5">
    <name type="scientific">Ruthenibacterium lactatiformans</name>
    <dbReference type="NCBI Taxonomy" id="1550024"/>
    <lineage>
        <taxon>Bacteria</taxon>
        <taxon>Bacillati</taxon>
        <taxon>Bacillota</taxon>
        <taxon>Clostridia</taxon>
        <taxon>Eubacteriales</taxon>
        <taxon>Oscillospiraceae</taxon>
        <taxon>Ruthenibacterium</taxon>
    </lineage>
</organism>
<proteinExistence type="predicted"/>
<dbReference type="SUPFAM" id="SSF46955">
    <property type="entry name" value="Putative DNA-binding domain"/>
    <property type="match status" value="1"/>
</dbReference>
<evidence type="ECO:0000256" key="2">
    <source>
        <dbReference type="SAM" id="Coils"/>
    </source>
</evidence>
<dbReference type="Pfam" id="PF13411">
    <property type="entry name" value="MerR_1"/>
    <property type="match status" value="1"/>
</dbReference>
<dbReference type="PATRIC" id="fig|1550024.3.peg.2386"/>
<dbReference type="PANTHER" id="PTHR30204:SF98">
    <property type="entry name" value="HTH-TYPE TRANSCRIPTIONAL REGULATOR ADHR"/>
    <property type="match status" value="1"/>
</dbReference>
<dbReference type="Proteomes" id="UP000032483">
    <property type="component" value="Unassembled WGS sequence"/>
</dbReference>
<reference evidence="4" key="1">
    <citation type="submission" date="2015-02" db="EMBL/GenBank/DDBJ databases">
        <title>A novel member of the family Ruminococcaceae isolated from human feces.</title>
        <authorList>
            <person name="Shkoporov A.N."/>
            <person name="Chaplin A.V."/>
            <person name="Motuzova O.V."/>
            <person name="Kafarskaia L.I."/>
            <person name="Khokhlova E.V."/>
            <person name="Efimov B.A."/>
        </authorList>
    </citation>
    <scope>NUCLEOTIDE SEQUENCE [LARGE SCALE GENOMIC DNA]</scope>
    <source>
        <strain evidence="4">585-1</strain>
    </source>
</reference>
<comment type="caution">
    <text evidence="4">The sequence shown here is derived from an EMBL/GenBank/DDBJ whole genome shotgun (WGS) entry which is preliminary data.</text>
</comment>
<keyword evidence="5" id="KW-1185">Reference proteome</keyword>
<dbReference type="InterPro" id="IPR000551">
    <property type="entry name" value="MerR-type_HTH_dom"/>
</dbReference>
<dbReference type="Gene3D" id="1.10.1660.10">
    <property type="match status" value="1"/>
</dbReference>
<dbReference type="InterPro" id="IPR009061">
    <property type="entry name" value="DNA-bd_dom_put_sf"/>
</dbReference>
<evidence type="ECO:0000259" key="3">
    <source>
        <dbReference type="PROSITE" id="PS50937"/>
    </source>
</evidence>
<accession>A0A0D8J1Z9</accession>
<feature type="domain" description="HTH merR-type" evidence="3">
    <location>
        <begin position="1"/>
        <end position="69"/>
    </location>
</feature>
<dbReference type="GeneID" id="42857004"/>